<evidence type="ECO:0000313" key="3">
    <source>
        <dbReference type="Proteomes" id="UP000249739"/>
    </source>
</evidence>
<dbReference type="AlphaFoldDB" id="A0A2W5FPZ6"/>
<evidence type="ECO:0000313" key="2">
    <source>
        <dbReference type="EMBL" id="PZP57068.1"/>
    </source>
</evidence>
<name>A0A2W5FPZ6_9BACT</name>
<evidence type="ECO:0000256" key="1">
    <source>
        <dbReference type="SAM" id="Phobius"/>
    </source>
</evidence>
<sequence>MNIWFLLWVFLAIFILGLFGWSFHILLRQKRAWAQFAEKNNLAVTPGKAFASSSVTGSLKGFPFYLYSEEQTVNQAGSRRFRTIIQFELPGPMPTQGVVASADAGNFARALGLKEEFLPSYEFWNKEIVVIADDKDIIAQYLTEERCKSLNSLMTIKSIAAILIFDSVNVYLRFETAEAFDDYKKLDRFVAKAAEHAKILSL</sequence>
<accession>A0A2W5FPZ6</accession>
<protein>
    <submittedName>
        <fullName evidence="2">Uncharacterized protein</fullName>
    </submittedName>
</protein>
<keyword evidence="1" id="KW-0812">Transmembrane</keyword>
<dbReference type="Proteomes" id="UP000249739">
    <property type="component" value="Unassembled WGS sequence"/>
</dbReference>
<proteinExistence type="predicted"/>
<dbReference type="EMBL" id="QFOT01000008">
    <property type="protein sequence ID" value="PZP57068.1"/>
    <property type="molecule type" value="Genomic_DNA"/>
</dbReference>
<organism evidence="2 3">
    <name type="scientific">Micavibrio aeruginosavorus</name>
    <dbReference type="NCBI Taxonomy" id="349221"/>
    <lineage>
        <taxon>Bacteria</taxon>
        <taxon>Pseudomonadati</taxon>
        <taxon>Bdellovibrionota</taxon>
        <taxon>Bdellovibrionia</taxon>
        <taxon>Bdellovibrionales</taxon>
        <taxon>Pseudobdellovibrionaceae</taxon>
        <taxon>Micavibrio</taxon>
    </lineage>
</organism>
<keyword evidence="1" id="KW-0472">Membrane</keyword>
<reference evidence="2 3" key="1">
    <citation type="submission" date="2017-08" db="EMBL/GenBank/DDBJ databases">
        <title>Infants hospitalized years apart are colonized by the same room-sourced microbial strains.</title>
        <authorList>
            <person name="Brooks B."/>
            <person name="Olm M.R."/>
            <person name="Firek B.A."/>
            <person name="Baker R."/>
            <person name="Thomas B.C."/>
            <person name="Morowitz M.J."/>
            <person name="Banfield J.F."/>
        </authorList>
    </citation>
    <scope>NUCLEOTIDE SEQUENCE [LARGE SCALE GENOMIC DNA]</scope>
    <source>
        <strain evidence="2">S2_006_000_R2_64</strain>
    </source>
</reference>
<gene>
    <name evidence="2" type="ORF">DI586_01555</name>
</gene>
<feature type="transmembrane region" description="Helical" evidence="1">
    <location>
        <begin position="6"/>
        <end position="27"/>
    </location>
</feature>
<keyword evidence="1" id="KW-1133">Transmembrane helix</keyword>
<comment type="caution">
    <text evidence="2">The sequence shown here is derived from an EMBL/GenBank/DDBJ whole genome shotgun (WGS) entry which is preliminary data.</text>
</comment>